<dbReference type="SUPFAM" id="SSF75620">
    <property type="entry name" value="Release factor"/>
    <property type="match status" value="1"/>
</dbReference>
<evidence type="ECO:0000256" key="3">
    <source>
        <dbReference type="ARBA" id="ARBA00022917"/>
    </source>
</evidence>
<evidence type="ECO:0000256" key="2">
    <source>
        <dbReference type="ARBA" id="ARBA00022481"/>
    </source>
</evidence>
<dbReference type="InterPro" id="IPR000352">
    <property type="entry name" value="Pep_chain_release_fac_I"/>
</dbReference>
<dbReference type="InterPro" id="IPR045853">
    <property type="entry name" value="Pep_chain_release_fac_I_sf"/>
</dbReference>
<dbReference type="FunFam" id="3.30.160.20:FF:000010">
    <property type="entry name" value="Peptide chain release factor 2"/>
    <property type="match status" value="1"/>
</dbReference>
<comment type="subcellular location">
    <subcellularLocation>
        <location evidence="4">Cytoplasm</location>
    </subcellularLocation>
</comment>
<dbReference type="GO" id="GO:0005737">
    <property type="term" value="C:cytoplasm"/>
    <property type="evidence" value="ECO:0007669"/>
    <property type="project" value="UniProtKB-SubCell"/>
</dbReference>
<keyword evidence="3 4" id="KW-0648">Protein biosynthesis</keyword>
<dbReference type="InterPro" id="IPR004374">
    <property type="entry name" value="PrfB"/>
</dbReference>
<evidence type="ECO:0000313" key="7">
    <source>
        <dbReference type="EMBL" id="EFY07373.1"/>
    </source>
</evidence>
<comment type="similarity">
    <text evidence="1 4">Belongs to the prokaryotic/mitochondrial release factor family.</text>
</comment>
<dbReference type="Pfam" id="PF03462">
    <property type="entry name" value="PCRF"/>
    <property type="match status" value="1"/>
</dbReference>
<gene>
    <name evidence="4 7" type="primary">prfB</name>
    <name evidence="7" type="ORF">HMPREF9444_00827</name>
</gene>
<evidence type="ECO:0000313" key="8">
    <source>
        <dbReference type="Proteomes" id="UP000018458"/>
    </source>
</evidence>
<dbReference type="Proteomes" id="UP000018458">
    <property type="component" value="Unassembled WGS sequence"/>
</dbReference>
<protein>
    <recommendedName>
        <fullName evidence="4 5">Peptide chain release factor 2</fullName>
        <shortName evidence="4">RF-2</shortName>
    </recommendedName>
</protein>
<keyword evidence="2 4" id="KW-0488">Methylation</keyword>
<organism evidence="7 8">
    <name type="scientific">Succinatimonas hippei (strain DSM 22608 / JCM 16073 / KCTC 15190 / YIT 12066)</name>
    <dbReference type="NCBI Taxonomy" id="762983"/>
    <lineage>
        <taxon>Bacteria</taxon>
        <taxon>Pseudomonadati</taxon>
        <taxon>Pseudomonadota</taxon>
        <taxon>Gammaproteobacteria</taxon>
        <taxon>Aeromonadales</taxon>
        <taxon>Succinivibrionaceae</taxon>
        <taxon>Succinatimonas</taxon>
    </lineage>
</organism>
<keyword evidence="4" id="KW-0963">Cytoplasm</keyword>
<feature type="modified residue" description="N5-methylglutamine" evidence="4">
    <location>
        <position position="234"/>
    </location>
</feature>
<dbReference type="AlphaFoldDB" id="E8LJF0"/>
<comment type="function">
    <text evidence="4">Peptide chain release factor 2 directs the termination of translation in response to the peptide chain termination codons UGA and UAA.</text>
</comment>
<evidence type="ECO:0000256" key="1">
    <source>
        <dbReference type="ARBA" id="ARBA00010835"/>
    </source>
</evidence>
<accession>E8LJF0</accession>
<keyword evidence="8" id="KW-1185">Reference proteome</keyword>
<dbReference type="GO" id="GO:0016149">
    <property type="term" value="F:translation release factor activity, codon specific"/>
    <property type="evidence" value="ECO:0007669"/>
    <property type="project" value="UniProtKB-UniRule"/>
</dbReference>
<sequence length="347" mass="39331">MLLGGIFDFETKKERLEEVNGLLEDPQVWNDPEKAQQLGKERQVLSSVVSRFDKLYSGFDDVLMLFELGSEEGDEDSIKEAYSEADKLEEVLNALEFERMFSKPNDNSDCYMDIQSGSGGTEAQDWAEMVMRMYLKFGEKHGFDCTVIECSEGEVAGIKSATLKFAGPYAFGWLRTETGIHRLVRKSPFDSNNRRHTSFCSAFVYPEIDNDIKVEINPADLKIDVFRSSGAGGQHVNKTESAVRITHIPTGVVVSCQNERSQFQNRDQAMKQLRAKLYELELRKQQSEQQAIEDSKADIGWGSQIRSYVLDDARVKDLRTQVECRDTQRVLNGDLDQFIEASLKSGL</sequence>
<evidence type="ECO:0000256" key="5">
    <source>
        <dbReference type="NCBIfam" id="TIGR00020"/>
    </source>
</evidence>
<dbReference type="InterPro" id="IPR005139">
    <property type="entry name" value="PCRF"/>
</dbReference>
<dbReference type="Gene3D" id="1.20.58.410">
    <property type="entry name" value="Release factor"/>
    <property type="match status" value="1"/>
</dbReference>
<proteinExistence type="inferred from homology"/>
<dbReference type="PROSITE" id="PS00745">
    <property type="entry name" value="RF_PROK_I"/>
    <property type="match status" value="1"/>
</dbReference>
<feature type="domain" description="Prokaryotic-type class I peptide chain release factors" evidence="6">
    <location>
        <begin position="227"/>
        <end position="243"/>
    </location>
</feature>
<dbReference type="HOGENOM" id="CLU_036856_6_0_6"/>
<dbReference type="PANTHER" id="PTHR43116:SF3">
    <property type="entry name" value="CLASS I PEPTIDE CHAIN RELEASE FACTOR"/>
    <property type="match status" value="1"/>
</dbReference>
<reference evidence="7 8" key="1">
    <citation type="submission" date="2011-01" db="EMBL/GenBank/DDBJ databases">
        <authorList>
            <person name="Weinstock G."/>
            <person name="Sodergren E."/>
            <person name="Clifton S."/>
            <person name="Fulton L."/>
            <person name="Fulton B."/>
            <person name="Courtney L."/>
            <person name="Fronick C."/>
            <person name="Harrison M."/>
            <person name="Strong C."/>
            <person name="Farmer C."/>
            <person name="Delahaunty K."/>
            <person name="Markovic C."/>
            <person name="Hall O."/>
            <person name="Minx P."/>
            <person name="Tomlinson C."/>
            <person name="Mitreva M."/>
            <person name="Hou S."/>
            <person name="Chen J."/>
            <person name="Wollam A."/>
            <person name="Pepin K.H."/>
            <person name="Johnson M."/>
            <person name="Bhonagiri V."/>
            <person name="Zhang X."/>
            <person name="Suruliraj S."/>
            <person name="Warren W."/>
            <person name="Chinwalla A."/>
            <person name="Mardis E.R."/>
            <person name="Wilson R.K."/>
        </authorList>
    </citation>
    <scope>NUCLEOTIDE SEQUENCE [LARGE SCALE GENOMIC DNA]</scope>
    <source>
        <strain evidence="8">DSM 22608 / JCM 16073 / KCTC 15190 / YIT 12066</strain>
    </source>
</reference>
<dbReference type="SMART" id="SM00937">
    <property type="entry name" value="PCRF"/>
    <property type="match status" value="1"/>
</dbReference>
<name>E8LJF0_SUCHY</name>
<evidence type="ECO:0000259" key="6">
    <source>
        <dbReference type="PROSITE" id="PS00745"/>
    </source>
</evidence>
<dbReference type="STRING" id="762983.HMPREF9444_00827"/>
<evidence type="ECO:0000256" key="4">
    <source>
        <dbReference type="HAMAP-Rule" id="MF_00094"/>
    </source>
</evidence>
<dbReference type="eggNOG" id="COG1186">
    <property type="taxonomic scope" value="Bacteria"/>
</dbReference>
<dbReference type="Gene3D" id="3.30.160.20">
    <property type="match status" value="1"/>
</dbReference>
<dbReference type="EMBL" id="AEVO01000039">
    <property type="protein sequence ID" value="EFY07373.1"/>
    <property type="molecule type" value="Genomic_DNA"/>
</dbReference>
<dbReference type="PANTHER" id="PTHR43116">
    <property type="entry name" value="PEPTIDE CHAIN RELEASE FACTOR 2"/>
    <property type="match status" value="1"/>
</dbReference>
<comment type="caution">
    <text evidence="7">The sequence shown here is derived from an EMBL/GenBank/DDBJ whole genome shotgun (WGS) entry which is preliminary data.</text>
</comment>
<dbReference type="Pfam" id="PF00472">
    <property type="entry name" value="RF-1"/>
    <property type="match status" value="1"/>
</dbReference>
<dbReference type="Gene3D" id="3.30.70.1660">
    <property type="match status" value="1"/>
</dbReference>
<dbReference type="NCBIfam" id="TIGR00020">
    <property type="entry name" value="prfB"/>
    <property type="match status" value="1"/>
</dbReference>
<dbReference type="HAMAP" id="MF_00094">
    <property type="entry name" value="Rel_fac_2"/>
    <property type="match status" value="1"/>
</dbReference>
<comment type="PTM">
    <text evidence="4">Methylated by PrmC. Methylation increases the termination efficiency of RF2.</text>
</comment>